<dbReference type="InterPro" id="IPR015020">
    <property type="entry name" value="Rv2525c-like_Glyco_Hydro-like"/>
</dbReference>
<keyword evidence="3" id="KW-1185">Reference proteome</keyword>
<name>A0A6G1X902_9BACI</name>
<proteinExistence type="predicted"/>
<reference evidence="2 3" key="1">
    <citation type="submission" date="2019-11" db="EMBL/GenBank/DDBJ databases">
        <authorList>
            <person name="Li J."/>
        </authorList>
    </citation>
    <scope>NUCLEOTIDE SEQUENCE [LARGE SCALE GENOMIC DNA]</scope>
    <source>
        <strain evidence="2 3">J4</strain>
    </source>
</reference>
<evidence type="ECO:0000313" key="2">
    <source>
        <dbReference type="EMBL" id="MRG87483.1"/>
    </source>
</evidence>
<evidence type="ECO:0000259" key="1">
    <source>
        <dbReference type="Pfam" id="PF08924"/>
    </source>
</evidence>
<comment type="caution">
    <text evidence="2">The sequence shown here is derived from an EMBL/GenBank/DDBJ whole genome shotgun (WGS) entry which is preliminary data.</text>
</comment>
<dbReference type="EMBL" id="WJNH01000009">
    <property type="protein sequence ID" value="MRG87483.1"/>
    <property type="molecule type" value="Genomic_DNA"/>
</dbReference>
<organism evidence="2 3">
    <name type="scientific">Salinibacillus xinjiangensis</name>
    <dbReference type="NCBI Taxonomy" id="1229268"/>
    <lineage>
        <taxon>Bacteria</taxon>
        <taxon>Bacillati</taxon>
        <taxon>Bacillota</taxon>
        <taxon>Bacilli</taxon>
        <taxon>Bacillales</taxon>
        <taxon>Bacillaceae</taxon>
        <taxon>Salinibacillus</taxon>
    </lineage>
</organism>
<sequence length="215" mass="24273">MSYIWGVDSSTNVTKELYDCVLQNYGKPEYWGRYLTTVPNASEGLTQEEIELLHNSGTKVMPIYNKFREARGNRQGRVIAQNAAFHARRLGVPKGTVLFANVELFFEVDDAWISGYVDAMRPTGYRPGFYHDPETGNFSYAYCTALSNNAQVANQSILWSAKPEPGATRRSDAPAFNPAKPPCDANVWGWQYGRDAETCPIDTNLLDERAFHMLW</sequence>
<protein>
    <submittedName>
        <fullName evidence="2">DUF1906 domain-containing protein</fullName>
    </submittedName>
</protein>
<dbReference type="InterPro" id="IPR017853">
    <property type="entry name" value="GH"/>
</dbReference>
<dbReference type="Gene3D" id="3.20.20.80">
    <property type="entry name" value="Glycosidases"/>
    <property type="match status" value="1"/>
</dbReference>
<dbReference type="SUPFAM" id="SSF51445">
    <property type="entry name" value="(Trans)glycosidases"/>
    <property type="match status" value="1"/>
</dbReference>
<evidence type="ECO:0000313" key="3">
    <source>
        <dbReference type="Proteomes" id="UP000480185"/>
    </source>
</evidence>
<dbReference type="AlphaFoldDB" id="A0A6G1X902"/>
<dbReference type="Proteomes" id="UP000480185">
    <property type="component" value="Unassembled WGS sequence"/>
</dbReference>
<dbReference type="Pfam" id="PF08924">
    <property type="entry name" value="Rv2525c_GlyHyd-like"/>
    <property type="match status" value="1"/>
</dbReference>
<feature type="domain" description="Rv2525c-like glycoside hydrolase-like" evidence="1">
    <location>
        <begin position="30"/>
        <end position="160"/>
    </location>
</feature>
<accession>A0A6G1X902</accession>
<dbReference type="OrthoDB" id="2080590at2"/>
<dbReference type="RefSeq" id="WP_153729365.1">
    <property type="nucleotide sequence ID" value="NZ_WJNH01000009.1"/>
</dbReference>
<gene>
    <name evidence="2" type="ORF">GH754_14405</name>
</gene>